<comment type="similarity">
    <text evidence="1">Belongs to the peptidase M24 family.</text>
</comment>
<evidence type="ECO:0000256" key="1">
    <source>
        <dbReference type="ARBA" id="ARBA00007319"/>
    </source>
</evidence>
<reference evidence="5" key="2">
    <citation type="submission" date="2019-10" db="EMBL/GenBank/DDBJ databases">
        <title>Conservation and host-specific expression of non-tandemly repeated heterogenous ribosome RNA gene in arbuscular mycorrhizal fungi.</title>
        <authorList>
            <person name="Maeda T."/>
            <person name="Kobayashi Y."/>
            <person name="Nakagawa T."/>
            <person name="Ezawa T."/>
            <person name="Yamaguchi K."/>
            <person name="Bino T."/>
            <person name="Nishimoto Y."/>
            <person name="Shigenobu S."/>
            <person name="Kawaguchi M."/>
        </authorList>
    </citation>
    <scope>NUCLEOTIDE SEQUENCE</scope>
    <source>
        <strain evidence="5">HR1</strain>
    </source>
</reference>
<dbReference type="FunFam" id="1.10.10.10:FF:000029">
    <property type="entry name" value="Proliferation-associated 2G4, a"/>
    <property type="match status" value="1"/>
</dbReference>
<name>A0A2Z6Q8C4_9GLOM</name>
<feature type="compositionally biased region" description="Basic residues" evidence="2">
    <location>
        <begin position="365"/>
        <end position="374"/>
    </location>
</feature>
<dbReference type="CDD" id="cd01089">
    <property type="entry name" value="PA2G4-like"/>
    <property type="match status" value="1"/>
</dbReference>
<feature type="region of interest" description="Disordered" evidence="2">
    <location>
        <begin position="364"/>
        <end position="402"/>
    </location>
</feature>
<evidence type="ECO:0000313" key="5">
    <source>
        <dbReference type="EMBL" id="GES98700.1"/>
    </source>
</evidence>
<evidence type="ECO:0000259" key="3">
    <source>
        <dbReference type="Pfam" id="PF00557"/>
    </source>
</evidence>
<dbReference type="Proteomes" id="UP000615446">
    <property type="component" value="Unassembled WGS sequence"/>
</dbReference>
<reference evidence="4 6" key="1">
    <citation type="submission" date="2017-11" db="EMBL/GenBank/DDBJ databases">
        <title>The genome of Rhizophagus clarus HR1 reveals common genetic basis of auxotrophy among arbuscular mycorrhizal fungi.</title>
        <authorList>
            <person name="Kobayashi Y."/>
        </authorList>
    </citation>
    <scope>NUCLEOTIDE SEQUENCE [LARGE SCALE GENOMIC DNA]</scope>
    <source>
        <strain evidence="4 6">HR1</strain>
    </source>
</reference>
<dbReference type="InterPro" id="IPR036390">
    <property type="entry name" value="WH_DNA-bd_sf"/>
</dbReference>
<dbReference type="InterPro" id="IPR036005">
    <property type="entry name" value="Creatinase/aminopeptidase-like"/>
</dbReference>
<dbReference type="Pfam" id="PF00557">
    <property type="entry name" value="Peptidase_M24"/>
    <property type="match status" value="1"/>
</dbReference>
<dbReference type="OrthoDB" id="5876363at2759"/>
<dbReference type="Proteomes" id="UP000247702">
    <property type="component" value="Unassembled WGS sequence"/>
</dbReference>
<accession>A0A2Z6Q8C4</accession>
<dbReference type="EMBL" id="BEXD01000316">
    <property type="protein sequence ID" value="GBB86397.1"/>
    <property type="molecule type" value="Genomic_DNA"/>
</dbReference>
<comment type="caution">
    <text evidence="4">The sequence shown here is derived from an EMBL/GenBank/DDBJ whole genome shotgun (WGS) entry which is preliminary data.</text>
</comment>
<sequence>MTDKNSEDNEVITIESDDVVNKYKMAAEVSNCVLKKVVESAVDGAKIIDLCAKGDNLIEENVKYLFTKAKNITKGIAFPTCVSVNHIICHFSPLPSDTDSSEILKNGDVVKIQLGTQIDGFAAIVATTIVVGASKENPVKGRIADLLTAAHLASGAALRLIKPGLDNMKVTDTIQKIAKAFDTNSVEGMLSYQQEKNNIEGKKQIILNPNENQKIDKVEFGENEVYGVDILVSTGEGKPKPTTKRVTVYKKTDITYLLKLKTSRLVYNEISQTFGSFPFPLRALSDEKKAKMGIIECTNHSLVAPYEVYQEKEGEFVAQFFNTILLTKNGTSIITDTLYDPEIIQSDKKLEDEEILQLLSTSVGKPKKKKKKKTNATSTAVGSNDTTKEEVGSTEVSAEASG</sequence>
<proteinExistence type="inferred from homology"/>
<dbReference type="SUPFAM" id="SSF46785">
    <property type="entry name" value="Winged helix' DNA-binding domain"/>
    <property type="match status" value="1"/>
</dbReference>
<dbReference type="NCBIfam" id="TIGR00495">
    <property type="entry name" value="crvDNA_42K"/>
    <property type="match status" value="1"/>
</dbReference>
<evidence type="ECO:0000313" key="4">
    <source>
        <dbReference type="EMBL" id="GBB86397.1"/>
    </source>
</evidence>
<feature type="domain" description="Peptidase M24" evidence="3">
    <location>
        <begin position="22"/>
        <end position="180"/>
    </location>
</feature>
<dbReference type="AlphaFoldDB" id="A0A2Z6Q8C4"/>
<dbReference type="PANTHER" id="PTHR10804">
    <property type="entry name" value="PROTEASE FAMILY M24 METHIONYL AMINOPEPTIDASE, AMINOPEPTIDASE P"/>
    <property type="match status" value="1"/>
</dbReference>
<protein>
    <submittedName>
        <fullName evidence="5">Proliferation-associated protein 2G4-like</fullName>
    </submittedName>
</protein>
<dbReference type="InterPro" id="IPR000994">
    <property type="entry name" value="Pept_M24"/>
</dbReference>
<dbReference type="PANTHER" id="PTHR10804:SF11">
    <property type="entry name" value="PROLIFERATION-ASSOCIATED PROTEIN 2G4"/>
    <property type="match status" value="1"/>
</dbReference>
<evidence type="ECO:0000313" key="6">
    <source>
        <dbReference type="Proteomes" id="UP000247702"/>
    </source>
</evidence>
<gene>
    <name evidence="5" type="ORF">RCL2_002523600</name>
    <name evidence="4" type="ORF">RclHR1_12820008</name>
</gene>
<dbReference type="InterPro" id="IPR036388">
    <property type="entry name" value="WH-like_DNA-bd_sf"/>
</dbReference>
<dbReference type="Gene3D" id="3.90.230.10">
    <property type="entry name" value="Creatinase/methionine aminopeptidase superfamily"/>
    <property type="match status" value="1"/>
</dbReference>
<dbReference type="Gene3D" id="1.10.10.10">
    <property type="entry name" value="Winged helix-like DNA-binding domain superfamily/Winged helix DNA-binding domain"/>
    <property type="match status" value="1"/>
</dbReference>
<dbReference type="STRING" id="94130.A0A2Z6Q8C4"/>
<evidence type="ECO:0000256" key="2">
    <source>
        <dbReference type="SAM" id="MobiDB-lite"/>
    </source>
</evidence>
<keyword evidence="6" id="KW-1185">Reference proteome</keyword>
<dbReference type="EMBL" id="BLAL01000274">
    <property type="protein sequence ID" value="GES98700.1"/>
    <property type="molecule type" value="Genomic_DNA"/>
</dbReference>
<dbReference type="InterPro" id="IPR047113">
    <property type="entry name" value="PA2G4/ARX1"/>
</dbReference>
<feature type="compositionally biased region" description="Polar residues" evidence="2">
    <location>
        <begin position="375"/>
        <end position="385"/>
    </location>
</feature>
<dbReference type="SUPFAM" id="SSF55920">
    <property type="entry name" value="Creatinase/aminopeptidase"/>
    <property type="match status" value="1"/>
</dbReference>
<dbReference type="InterPro" id="IPR004545">
    <property type="entry name" value="PA2G4"/>
</dbReference>
<organism evidence="4 6">
    <name type="scientific">Rhizophagus clarus</name>
    <dbReference type="NCBI Taxonomy" id="94130"/>
    <lineage>
        <taxon>Eukaryota</taxon>
        <taxon>Fungi</taxon>
        <taxon>Fungi incertae sedis</taxon>
        <taxon>Mucoromycota</taxon>
        <taxon>Glomeromycotina</taxon>
        <taxon>Glomeromycetes</taxon>
        <taxon>Glomerales</taxon>
        <taxon>Glomeraceae</taxon>
        <taxon>Rhizophagus</taxon>
    </lineage>
</organism>